<dbReference type="PIRSF" id="PIRSF016184">
    <property type="entry name" value="PhzC_PhzF"/>
    <property type="match status" value="1"/>
</dbReference>
<protein>
    <recommendedName>
        <fullName evidence="5">Phenazine biosynthesis protein</fullName>
    </recommendedName>
</protein>
<dbReference type="PANTHER" id="PTHR13774">
    <property type="entry name" value="PHENAZINE BIOSYNTHESIS PROTEIN"/>
    <property type="match status" value="1"/>
</dbReference>
<comment type="similarity">
    <text evidence="1">Belongs to the PhzF family.</text>
</comment>
<dbReference type="RefSeq" id="XP_028476472.1">
    <property type="nucleotide sequence ID" value="XM_028623539.1"/>
</dbReference>
<dbReference type="OrthoDB" id="75169at2759"/>
<dbReference type="GO" id="GO:0005737">
    <property type="term" value="C:cytoplasm"/>
    <property type="evidence" value="ECO:0007669"/>
    <property type="project" value="TreeGrafter"/>
</dbReference>
<evidence type="ECO:0000256" key="1">
    <source>
        <dbReference type="ARBA" id="ARBA00008270"/>
    </source>
</evidence>
<dbReference type="GO" id="GO:0016853">
    <property type="term" value="F:isomerase activity"/>
    <property type="evidence" value="ECO:0007669"/>
    <property type="project" value="UniProtKB-KW"/>
</dbReference>
<dbReference type="InterPro" id="IPR003719">
    <property type="entry name" value="Phenazine_PhzF-like"/>
</dbReference>
<proteinExistence type="inferred from homology"/>
<keyword evidence="4" id="KW-1185">Reference proteome</keyword>
<keyword evidence="2" id="KW-0413">Isomerase</keyword>
<dbReference type="Proteomes" id="UP000279236">
    <property type="component" value="Unassembled WGS sequence"/>
</dbReference>
<dbReference type="PANTHER" id="PTHR13774:SF17">
    <property type="entry name" value="PHENAZINE BIOSYNTHESIS-LIKE DOMAIN-CONTAINING PROTEIN"/>
    <property type="match status" value="1"/>
</dbReference>
<evidence type="ECO:0000313" key="4">
    <source>
        <dbReference type="Proteomes" id="UP000279236"/>
    </source>
</evidence>
<dbReference type="Pfam" id="PF02567">
    <property type="entry name" value="PhzC-PhzF"/>
    <property type="match status" value="1"/>
</dbReference>
<dbReference type="Gene3D" id="3.10.310.10">
    <property type="entry name" value="Diaminopimelate Epimerase, Chain A, domain 1"/>
    <property type="match status" value="2"/>
</dbReference>
<comment type="caution">
    <text evidence="3">The sequence shown here is derived from an EMBL/GenBank/DDBJ whole genome shotgun (WGS) entry which is preliminary data.</text>
</comment>
<evidence type="ECO:0000313" key="3">
    <source>
        <dbReference type="EMBL" id="RSH82017.1"/>
    </source>
</evidence>
<evidence type="ECO:0008006" key="5">
    <source>
        <dbReference type="Google" id="ProtNLM"/>
    </source>
</evidence>
<dbReference type="EMBL" id="RSCE01000006">
    <property type="protein sequence ID" value="RSH82017.1"/>
    <property type="molecule type" value="Genomic_DNA"/>
</dbReference>
<dbReference type="STRING" id="105984.A0A427XT78"/>
<name>A0A427XT78_9TREE</name>
<dbReference type="SUPFAM" id="SSF54506">
    <property type="entry name" value="Diaminopimelate epimerase-like"/>
    <property type="match status" value="1"/>
</dbReference>
<evidence type="ECO:0000256" key="2">
    <source>
        <dbReference type="ARBA" id="ARBA00023235"/>
    </source>
</evidence>
<dbReference type="AlphaFoldDB" id="A0A427XT78"/>
<gene>
    <name evidence="3" type="ORF">EHS24_008221</name>
</gene>
<dbReference type="GeneID" id="39592764"/>
<organism evidence="3 4">
    <name type="scientific">Apiotrichum porosum</name>
    <dbReference type="NCBI Taxonomy" id="105984"/>
    <lineage>
        <taxon>Eukaryota</taxon>
        <taxon>Fungi</taxon>
        <taxon>Dikarya</taxon>
        <taxon>Basidiomycota</taxon>
        <taxon>Agaricomycotina</taxon>
        <taxon>Tremellomycetes</taxon>
        <taxon>Trichosporonales</taxon>
        <taxon>Trichosporonaceae</taxon>
        <taxon>Apiotrichum</taxon>
    </lineage>
</organism>
<reference evidence="3 4" key="1">
    <citation type="submission" date="2018-11" db="EMBL/GenBank/DDBJ databases">
        <title>Genome sequence of Apiotrichum porosum DSM 27194.</title>
        <authorList>
            <person name="Aliyu H."/>
            <person name="Gorte O."/>
            <person name="Ochsenreither K."/>
        </authorList>
    </citation>
    <scope>NUCLEOTIDE SEQUENCE [LARGE SCALE GENOMIC DNA]</scope>
    <source>
        <strain evidence="3 4">DSM 27194</strain>
    </source>
</reference>
<sequence length="317" mass="33706">MSTETQLPRLKFHLVNAFAPTPHSGNQAAVVLFPKDDPRVLDEAYMQSLAADFNYADSAFVVPVNAGVHPPEYNIRWFTPTTEVPLCGHATLATSFILLNYVHPGEPSVLFHTRMRGDVLARLEEAGQGGRVAVNLHIAPTATGSPESSQLGGIIAEACGFSASDIEQVATYDLGGPSALTHVAEHVALGDLQVTPSRLLPRLAADVVVTQLLPPTADTPPDTVRAACRVFGPGLGTDEDPVTGSSWAMLTGYYLNGPGSEFTKRFLPAGSDLSRVTLDARQLSARGGSMTCTLSRDGQAQLVGQAWRTGHGFLETF</sequence>
<accession>A0A427XT78</accession>
<dbReference type="NCBIfam" id="TIGR00654">
    <property type="entry name" value="PhzF_family"/>
    <property type="match status" value="1"/>
</dbReference>